<evidence type="ECO:0000313" key="2">
    <source>
        <dbReference type="EMBL" id="MET3527278.1"/>
    </source>
</evidence>
<sequence length="138" mass="14572">MATEKEPGLIVRAWRAVLAAAPVKIWAQIGAAVALTMVLVAGAWVIWKGPWAAVYQGKQLDALFYLLVGVELLMMVALAAITGLSVNVHGGRDGIHASIDQDEAQPLEVKTTVATTVKPASLAPADDGELPPEQRVQP</sequence>
<keyword evidence="1" id="KW-0472">Membrane</keyword>
<dbReference type="Proteomes" id="UP001549110">
    <property type="component" value="Unassembled WGS sequence"/>
</dbReference>
<keyword evidence="3" id="KW-1185">Reference proteome</keyword>
<evidence type="ECO:0000256" key="1">
    <source>
        <dbReference type="SAM" id="Phobius"/>
    </source>
</evidence>
<accession>A0ABV2EJT9</accession>
<feature type="transmembrane region" description="Helical" evidence="1">
    <location>
        <begin position="62"/>
        <end position="86"/>
    </location>
</feature>
<proteinExistence type="predicted"/>
<reference evidence="2 3" key="1">
    <citation type="submission" date="2024-06" db="EMBL/GenBank/DDBJ databases">
        <title>Genomic Encyclopedia of Type Strains, Phase IV (KMG-IV): sequencing the most valuable type-strain genomes for metagenomic binning, comparative biology and taxonomic classification.</title>
        <authorList>
            <person name="Goeker M."/>
        </authorList>
    </citation>
    <scope>NUCLEOTIDE SEQUENCE [LARGE SCALE GENOMIC DNA]</scope>
    <source>
        <strain evidence="2 3">DSM 17809</strain>
    </source>
</reference>
<gene>
    <name evidence="2" type="ORF">ABID41_002396</name>
</gene>
<evidence type="ECO:0000313" key="3">
    <source>
        <dbReference type="Proteomes" id="UP001549110"/>
    </source>
</evidence>
<protein>
    <submittedName>
        <fullName evidence="2">Type VI protein secretion system component VasK</fullName>
    </submittedName>
</protein>
<dbReference type="RefSeq" id="WP_354297773.1">
    <property type="nucleotide sequence ID" value="NZ_JBEPLU010000002.1"/>
</dbReference>
<organism evidence="2 3">
    <name type="scientific">Phenylobacterium koreense</name>
    <dbReference type="NCBI Taxonomy" id="266125"/>
    <lineage>
        <taxon>Bacteria</taxon>
        <taxon>Pseudomonadati</taxon>
        <taxon>Pseudomonadota</taxon>
        <taxon>Alphaproteobacteria</taxon>
        <taxon>Caulobacterales</taxon>
        <taxon>Caulobacteraceae</taxon>
        <taxon>Phenylobacterium</taxon>
    </lineage>
</organism>
<comment type="caution">
    <text evidence="2">The sequence shown here is derived from an EMBL/GenBank/DDBJ whole genome shotgun (WGS) entry which is preliminary data.</text>
</comment>
<name>A0ABV2EJT9_9CAUL</name>
<feature type="transmembrane region" description="Helical" evidence="1">
    <location>
        <begin position="25"/>
        <end position="47"/>
    </location>
</feature>
<keyword evidence="1" id="KW-1133">Transmembrane helix</keyword>
<dbReference type="EMBL" id="JBEPLU010000002">
    <property type="protein sequence ID" value="MET3527278.1"/>
    <property type="molecule type" value="Genomic_DNA"/>
</dbReference>
<keyword evidence="1" id="KW-0812">Transmembrane</keyword>